<keyword evidence="1" id="KW-0808">Transferase</keyword>
<sequence>MDTIASQVRDLYNKADEEGRRTLQHELSELQRSLDTEWDMVIRLASGTLQMALAKIGSHLQLFELLAASEIPLSLSHFVEKTKASPELLGHLMRTQAAFGLFKETGKDEFTANRMTKALADPDVAGAIAHATDVHSAVAHVLPDFLKARRYQNMTSNKDTPFQMAMKTDLTPFEWMKDRPEQMKSLGHAMRIQRAGNWTDSYPVEREVGAFSPAPNSALLVDVGGGFGQQSIAFKSRFPSLPGRIVVQDIPATLDQAKTSEGIEFMVQDFFQPQALKAAKFYYLRHVLHDWMNDDCIKILKAIVPAMGPESRVIIDEVVLPDTNVPWQAAYMDITMMASLGGMERTKAEWEILMDQAGLKILEIHKYDPKMQSIIVAAPQ</sequence>
<keyword evidence="1" id="KW-0489">Methyltransferase</keyword>
<gene>
    <name evidence="1" type="ORF">BDR25DRAFT_257405</name>
</gene>
<name>A0ACB6R319_9PLEO</name>
<evidence type="ECO:0000313" key="1">
    <source>
        <dbReference type="EMBL" id="KAF2473185.1"/>
    </source>
</evidence>
<reference evidence="1" key="1">
    <citation type="journal article" date="2020" name="Stud. Mycol.">
        <title>101 Dothideomycetes genomes: a test case for predicting lifestyles and emergence of pathogens.</title>
        <authorList>
            <person name="Haridas S."/>
            <person name="Albert R."/>
            <person name="Binder M."/>
            <person name="Bloem J."/>
            <person name="Labutti K."/>
            <person name="Salamov A."/>
            <person name="Andreopoulos B."/>
            <person name="Baker S."/>
            <person name="Barry K."/>
            <person name="Bills G."/>
            <person name="Bluhm B."/>
            <person name="Cannon C."/>
            <person name="Castanera R."/>
            <person name="Culley D."/>
            <person name="Daum C."/>
            <person name="Ezra D."/>
            <person name="Gonzalez J."/>
            <person name="Henrissat B."/>
            <person name="Kuo A."/>
            <person name="Liang C."/>
            <person name="Lipzen A."/>
            <person name="Lutzoni F."/>
            <person name="Magnuson J."/>
            <person name="Mondo S."/>
            <person name="Nolan M."/>
            <person name="Ohm R."/>
            <person name="Pangilinan J."/>
            <person name="Park H.-J."/>
            <person name="Ramirez L."/>
            <person name="Alfaro M."/>
            <person name="Sun H."/>
            <person name="Tritt A."/>
            <person name="Yoshinaga Y."/>
            <person name="Zwiers L.-H."/>
            <person name="Turgeon B."/>
            <person name="Goodwin S."/>
            <person name="Spatafora J."/>
            <person name="Crous P."/>
            <person name="Grigoriev I."/>
        </authorList>
    </citation>
    <scope>NUCLEOTIDE SEQUENCE</scope>
    <source>
        <strain evidence="1">ATCC 200398</strain>
    </source>
</reference>
<protein>
    <submittedName>
        <fullName evidence="1">S-adenosyl-L-methionine-dependent methyltransferase</fullName>
    </submittedName>
</protein>
<proteinExistence type="predicted"/>
<comment type="caution">
    <text evidence="1">The sequence shown here is derived from an EMBL/GenBank/DDBJ whole genome shotgun (WGS) entry which is preliminary data.</text>
</comment>
<dbReference type="EMBL" id="MU003500">
    <property type="protein sequence ID" value="KAF2473185.1"/>
    <property type="molecule type" value="Genomic_DNA"/>
</dbReference>
<accession>A0ACB6R319</accession>
<dbReference type="Proteomes" id="UP000799755">
    <property type="component" value="Unassembled WGS sequence"/>
</dbReference>
<evidence type="ECO:0000313" key="2">
    <source>
        <dbReference type="Proteomes" id="UP000799755"/>
    </source>
</evidence>
<organism evidence="1 2">
    <name type="scientific">Lindgomyces ingoldianus</name>
    <dbReference type="NCBI Taxonomy" id="673940"/>
    <lineage>
        <taxon>Eukaryota</taxon>
        <taxon>Fungi</taxon>
        <taxon>Dikarya</taxon>
        <taxon>Ascomycota</taxon>
        <taxon>Pezizomycotina</taxon>
        <taxon>Dothideomycetes</taxon>
        <taxon>Pleosporomycetidae</taxon>
        <taxon>Pleosporales</taxon>
        <taxon>Lindgomycetaceae</taxon>
        <taxon>Lindgomyces</taxon>
    </lineage>
</organism>
<keyword evidence="2" id="KW-1185">Reference proteome</keyword>